<dbReference type="Gene3D" id="3.30.1230.20">
    <property type="match status" value="1"/>
</dbReference>
<evidence type="ECO:0000313" key="4">
    <source>
        <dbReference type="Ensembl" id="ENSAMEP00000027420.1"/>
    </source>
</evidence>
<dbReference type="GeneTree" id="ENSGT01030000238300"/>
<reference evidence="4 5" key="1">
    <citation type="journal article" date="2010" name="Nature">
        <title>The sequence and de novo assembly of the giant panda genome.</title>
        <authorList>
            <person name="Li R."/>
            <person name="Fan W."/>
            <person name="Tian G."/>
            <person name="Zhu H."/>
            <person name="He L."/>
            <person name="Cai J."/>
            <person name="Huang Q."/>
            <person name="Cai Q."/>
            <person name="Li B."/>
            <person name="Bai Y."/>
            <person name="Zhang Z."/>
            <person name="Zhang Y."/>
            <person name="Wang W."/>
            <person name="Li J."/>
            <person name="Wei F."/>
            <person name="Li H."/>
            <person name="Jian M."/>
            <person name="Li J."/>
            <person name="Zhang Z."/>
            <person name="Nielsen R."/>
            <person name="Li D."/>
            <person name="Gu W."/>
            <person name="Yang Z."/>
            <person name="Xuan Z."/>
            <person name="Ryder O.A."/>
            <person name="Leung F.C."/>
            <person name="Zhou Y."/>
            <person name="Cao J."/>
            <person name="Sun X."/>
            <person name="Fu Y."/>
            <person name="Fang X."/>
            <person name="Guo X."/>
            <person name="Wang B."/>
            <person name="Hou R."/>
            <person name="Shen F."/>
            <person name="Mu B."/>
            <person name="Ni P."/>
            <person name="Lin R."/>
            <person name="Qian W."/>
            <person name="Wang G."/>
            <person name="Yu C."/>
            <person name="Nie W."/>
            <person name="Wang J."/>
            <person name="Wu Z."/>
            <person name="Liang H."/>
            <person name="Min J."/>
            <person name="Wu Q."/>
            <person name="Cheng S."/>
            <person name="Ruan J."/>
            <person name="Wang M."/>
            <person name="Shi Z."/>
            <person name="Wen M."/>
            <person name="Liu B."/>
            <person name="Ren X."/>
            <person name="Zheng H."/>
            <person name="Dong D."/>
            <person name="Cook K."/>
            <person name="Shan G."/>
            <person name="Zhang H."/>
            <person name="Kosiol C."/>
            <person name="Xie X."/>
            <person name="Lu Z."/>
            <person name="Zheng H."/>
            <person name="Li Y."/>
            <person name="Steiner C.C."/>
            <person name="Lam T.T."/>
            <person name="Lin S."/>
            <person name="Zhang Q."/>
            <person name="Li G."/>
            <person name="Tian J."/>
            <person name="Gong T."/>
            <person name="Liu H."/>
            <person name="Zhang D."/>
            <person name="Fang L."/>
            <person name="Ye C."/>
            <person name="Zhang J."/>
            <person name="Hu W."/>
            <person name="Xu A."/>
            <person name="Ren Y."/>
            <person name="Zhang G."/>
            <person name="Bruford M.W."/>
            <person name="Li Q."/>
            <person name="Ma L."/>
            <person name="Guo Y."/>
            <person name="An N."/>
            <person name="Hu Y."/>
            <person name="Zheng Y."/>
            <person name="Shi Y."/>
            <person name="Li Z."/>
            <person name="Liu Q."/>
            <person name="Chen Y."/>
            <person name="Zhao J."/>
            <person name="Qu N."/>
            <person name="Zhao S."/>
            <person name="Tian F."/>
            <person name="Wang X."/>
            <person name="Wang H."/>
            <person name="Xu L."/>
            <person name="Liu X."/>
            <person name="Vinar T."/>
            <person name="Wang Y."/>
            <person name="Lam T.W."/>
            <person name="Yiu S.M."/>
            <person name="Liu S."/>
            <person name="Zhang H."/>
            <person name="Li D."/>
            <person name="Huang Y."/>
            <person name="Wang X."/>
            <person name="Yang G."/>
            <person name="Jiang Z."/>
            <person name="Wang J."/>
            <person name="Qin N."/>
            <person name="Li L."/>
            <person name="Li J."/>
            <person name="Bolund L."/>
            <person name="Kristiansen K."/>
            <person name="Wong G.K."/>
            <person name="Olson M."/>
            <person name="Zhang X."/>
            <person name="Li S."/>
            <person name="Yang H."/>
            <person name="Wang J."/>
            <person name="Wang J."/>
        </authorList>
    </citation>
    <scope>NUCLEOTIDE SEQUENCE [LARGE SCALE GENOMIC DNA]</scope>
</reference>
<evidence type="ECO:0000256" key="1">
    <source>
        <dbReference type="ARBA" id="ARBA00010228"/>
    </source>
</evidence>
<dbReference type="Proteomes" id="UP000008912">
    <property type="component" value="Unassembled WGS sequence"/>
</dbReference>
<dbReference type="Ensembl" id="ENSAMET00000032555.1">
    <property type="protein sequence ID" value="ENSAMEP00000027420.1"/>
    <property type="gene ID" value="ENSAMEG00000028212.1"/>
</dbReference>
<accession>A0A7N5P3J7</accession>
<dbReference type="GO" id="GO:0005840">
    <property type="term" value="C:ribosome"/>
    <property type="evidence" value="ECO:0007669"/>
    <property type="project" value="UniProtKB-KW"/>
</dbReference>
<organism evidence="4 5">
    <name type="scientific">Ailuropoda melanoleuca</name>
    <name type="common">Giant panda</name>
    <dbReference type="NCBI Taxonomy" id="9646"/>
    <lineage>
        <taxon>Eukaryota</taxon>
        <taxon>Metazoa</taxon>
        <taxon>Chordata</taxon>
        <taxon>Craniata</taxon>
        <taxon>Vertebrata</taxon>
        <taxon>Euteleostomi</taxon>
        <taxon>Mammalia</taxon>
        <taxon>Eutheria</taxon>
        <taxon>Laurasiatheria</taxon>
        <taxon>Carnivora</taxon>
        <taxon>Caniformia</taxon>
        <taxon>Ursidae</taxon>
        <taxon>Ailuropoda</taxon>
    </lineage>
</organism>
<keyword evidence="5" id="KW-1185">Reference proteome</keyword>
<reference evidence="4" key="2">
    <citation type="submission" date="2025-05" db="UniProtKB">
        <authorList>
            <consortium name="Ensembl"/>
        </authorList>
    </citation>
    <scope>IDENTIFICATION</scope>
</reference>
<sequence>MQNDAHELLHLYLAWKCSSSNRIIGTKGHASIQMNMAEVDKVIGRFNVRNLCSLWAHLQDG</sequence>
<comment type="similarity">
    <text evidence="1">Belongs to the eukaryotic ribosomal protein eS21 family.</text>
</comment>
<keyword evidence="2" id="KW-0689">Ribosomal protein</keyword>
<name>A0A7N5P3J7_AILME</name>
<proteinExistence type="inferred from homology"/>
<dbReference type="Ensembl" id="ENSAMET00000039885.1">
    <property type="protein sequence ID" value="ENSAMEP00000031395.1"/>
    <property type="gene ID" value="ENSAMEG00000025637.1"/>
</dbReference>
<dbReference type="InterPro" id="IPR038579">
    <property type="entry name" value="Ribosomal_eS21_sf"/>
</dbReference>
<evidence type="ECO:0000256" key="3">
    <source>
        <dbReference type="ARBA" id="ARBA00023274"/>
    </source>
</evidence>
<dbReference type="Pfam" id="PF01249">
    <property type="entry name" value="Ribosomal_S21e"/>
    <property type="match status" value="1"/>
</dbReference>
<dbReference type="AlphaFoldDB" id="A0A7N5P3J7"/>
<dbReference type="InterPro" id="IPR001931">
    <property type="entry name" value="Ribosomal_eS21"/>
</dbReference>
<dbReference type="GO" id="GO:1990904">
    <property type="term" value="C:ribonucleoprotein complex"/>
    <property type="evidence" value="ECO:0007669"/>
    <property type="project" value="UniProtKB-KW"/>
</dbReference>
<dbReference type="GO" id="GO:0006412">
    <property type="term" value="P:translation"/>
    <property type="evidence" value="ECO:0007669"/>
    <property type="project" value="InterPro"/>
</dbReference>
<dbReference type="PANTHER" id="PTHR10442">
    <property type="entry name" value="40S RIBOSOMAL PROTEIN S21"/>
    <property type="match status" value="1"/>
</dbReference>
<evidence type="ECO:0000256" key="2">
    <source>
        <dbReference type="ARBA" id="ARBA00022980"/>
    </source>
</evidence>
<dbReference type="GO" id="GO:0003735">
    <property type="term" value="F:structural constituent of ribosome"/>
    <property type="evidence" value="ECO:0007669"/>
    <property type="project" value="InterPro"/>
</dbReference>
<dbReference type="Ensembl" id="ENSAMET00000031558.1">
    <property type="protein sequence ID" value="ENSAMEP00000036543.1"/>
    <property type="gene ID" value="ENSAMEG00000024055.1"/>
</dbReference>
<evidence type="ECO:0000313" key="5">
    <source>
        <dbReference type="Proteomes" id="UP000008912"/>
    </source>
</evidence>
<keyword evidence="3" id="KW-0687">Ribonucleoprotein</keyword>
<protein>
    <submittedName>
        <fullName evidence="4">Uncharacterized protein</fullName>
    </submittedName>
</protein>